<gene>
    <name evidence="7" type="ORF">EB796_008895</name>
</gene>
<dbReference type="Proteomes" id="UP000593567">
    <property type="component" value="Unassembled WGS sequence"/>
</dbReference>
<dbReference type="InterPro" id="IPR011993">
    <property type="entry name" value="PH-like_dom_sf"/>
</dbReference>
<evidence type="ECO:0000256" key="1">
    <source>
        <dbReference type="ARBA" id="ARBA00004236"/>
    </source>
</evidence>
<dbReference type="InterPro" id="IPR000904">
    <property type="entry name" value="Sec7_dom"/>
</dbReference>
<dbReference type="Pfam" id="PF01369">
    <property type="entry name" value="Sec7"/>
    <property type="match status" value="1"/>
</dbReference>
<dbReference type="GO" id="GO:0032012">
    <property type="term" value="P:regulation of ARF protein signal transduction"/>
    <property type="evidence" value="ECO:0007669"/>
    <property type="project" value="InterPro"/>
</dbReference>
<dbReference type="PROSITE" id="PS50190">
    <property type="entry name" value="SEC7"/>
    <property type="match status" value="1"/>
</dbReference>
<feature type="domain" description="SEC7" evidence="6">
    <location>
        <begin position="143"/>
        <end position="308"/>
    </location>
</feature>
<evidence type="ECO:0000259" key="6">
    <source>
        <dbReference type="PROSITE" id="PS50190"/>
    </source>
</evidence>
<evidence type="ECO:0000259" key="5">
    <source>
        <dbReference type="PROSITE" id="PS50003"/>
    </source>
</evidence>
<keyword evidence="3" id="KW-0472">Membrane</keyword>
<protein>
    <submittedName>
        <fullName evidence="7">Uncharacterized protein</fullName>
    </submittedName>
</protein>
<feature type="compositionally biased region" description="Basic and acidic residues" evidence="4">
    <location>
        <begin position="63"/>
        <end position="76"/>
    </location>
</feature>
<dbReference type="SMART" id="SM00233">
    <property type="entry name" value="PH"/>
    <property type="match status" value="1"/>
</dbReference>
<feature type="compositionally biased region" description="Polar residues" evidence="4">
    <location>
        <begin position="78"/>
        <end position="88"/>
    </location>
</feature>
<feature type="region of interest" description="Disordered" evidence="4">
    <location>
        <begin position="30"/>
        <end position="151"/>
    </location>
</feature>
<organism evidence="7 8">
    <name type="scientific">Bugula neritina</name>
    <name type="common">Brown bryozoan</name>
    <name type="synonym">Sertularia neritina</name>
    <dbReference type="NCBI Taxonomy" id="10212"/>
    <lineage>
        <taxon>Eukaryota</taxon>
        <taxon>Metazoa</taxon>
        <taxon>Spiralia</taxon>
        <taxon>Lophotrochozoa</taxon>
        <taxon>Bryozoa</taxon>
        <taxon>Gymnolaemata</taxon>
        <taxon>Cheilostomatida</taxon>
        <taxon>Flustrina</taxon>
        <taxon>Buguloidea</taxon>
        <taxon>Bugulidae</taxon>
        <taxon>Bugula</taxon>
    </lineage>
</organism>
<evidence type="ECO:0000256" key="2">
    <source>
        <dbReference type="ARBA" id="ARBA00022475"/>
    </source>
</evidence>
<keyword evidence="8" id="KW-1185">Reference proteome</keyword>
<dbReference type="OrthoDB" id="2157641at2759"/>
<reference evidence="7" key="1">
    <citation type="submission" date="2020-06" db="EMBL/GenBank/DDBJ databases">
        <title>Draft genome of Bugula neritina, a colonial animal packing powerful symbionts and potential medicines.</title>
        <authorList>
            <person name="Rayko M."/>
        </authorList>
    </citation>
    <scope>NUCLEOTIDE SEQUENCE [LARGE SCALE GENOMIC DNA]</scope>
    <source>
        <strain evidence="7">Kwan_BN1</strain>
    </source>
</reference>
<dbReference type="Gene3D" id="2.30.29.30">
    <property type="entry name" value="Pleckstrin-homology domain (PH domain)/Phosphotyrosine-binding domain (PTB)"/>
    <property type="match status" value="1"/>
</dbReference>
<feature type="compositionally biased region" description="Basic and acidic residues" evidence="4">
    <location>
        <begin position="99"/>
        <end position="114"/>
    </location>
</feature>
<comment type="caution">
    <text evidence="7">The sequence shown here is derived from an EMBL/GenBank/DDBJ whole genome shotgun (WGS) entry which is preliminary data.</text>
</comment>
<dbReference type="PRINTS" id="PR00683">
    <property type="entry name" value="SPECTRINPH"/>
</dbReference>
<dbReference type="AlphaFoldDB" id="A0A7J7K3I9"/>
<dbReference type="InterPro" id="IPR023394">
    <property type="entry name" value="Sec7_C_sf"/>
</dbReference>
<dbReference type="GO" id="GO:0005886">
    <property type="term" value="C:plasma membrane"/>
    <property type="evidence" value="ECO:0007669"/>
    <property type="project" value="UniProtKB-SubCell"/>
</dbReference>
<evidence type="ECO:0000256" key="4">
    <source>
        <dbReference type="SAM" id="MobiDB-lite"/>
    </source>
</evidence>
<dbReference type="Pfam" id="PF15410">
    <property type="entry name" value="PH_9"/>
    <property type="match status" value="1"/>
</dbReference>
<dbReference type="PANTHER" id="PTHR10663:SF376">
    <property type="entry name" value="PH AND SEC7 DOMAIN-CONTAINING PROTEIN"/>
    <property type="match status" value="1"/>
</dbReference>
<dbReference type="SUPFAM" id="SSF48425">
    <property type="entry name" value="Sec7 domain"/>
    <property type="match status" value="1"/>
</dbReference>
<evidence type="ECO:0000313" key="7">
    <source>
        <dbReference type="EMBL" id="KAF6032797.1"/>
    </source>
</evidence>
<dbReference type="InterPro" id="IPR001849">
    <property type="entry name" value="PH_domain"/>
</dbReference>
<dbReference type="InterPro" id="IPR041681">
    <property type="entry name" value="PH_9"/>
</dbReference>
<dbReference type="Gene3D" id="1.10.1000.11">
    <property type="entry name" value="Arf Nucleotide-binding Site Opener,domain 2"/>
    <property type="match status" value="1"/>
</dbReference>
<dbReference type="GO" id="GO:0005085">
    <property type="term" value="F:guanyl-nucleotide exchange factor activity"/>
    <property type="evidence" value="ECO:0007669"/>
    <property type="project" value="InterPro"/>
</dbReference>
<sequence>MDSTCSEVGGPRRGFHTFVMTGDAIIRTNYNTNPFKPTRQLPLGSDQPPVQREHCHTVTTAPTKEDNNSERTKDPDVGNSTLATSPNAGSREFIPGFMRPEEGSDKEAGRRQVNTEDSGIDVTFSDDTEDENHPSPRADSGAESGGTADQPSAHRLATRLYQLDGFKISDVCHYLIKSDEFTQQMVKEFLSFFDFTGYGLVDSLRTFLSHTSLETSLEGREKILLHFTSRYFQCNQLTQFAQTFQSEDSCHTLVCALVLLNEDISTSREQTNLEEAKKLFTENLSQLNDGKDFPPELLAHCFNEVKAQPLMPLQNEEARRLSDSFNYGVEPFNEDSENEEGSCLSSKASSLYPSHTYRSQNTLKSQSELRASGTMKGYLLKKHCAGPKGLKTRSGKRGWKRHYVHLTDLKLQLLKSEKHMHHKPKVVKHIDIDNAYAAVATHYTKRKHAFTLTTSDGSEFLFVTGSKDLMFDWIKSINLMAACFSQHLEVEGSNNFPRHLASSPNFIQMKERLHWYESRVRHVGADLLHNSKILDESKDSKKTKLRDYAESKYIQQMQLQRYTTYMNVLKTHLDGLQTGSVASSSALLGSQQNSESMFIAGCRQSYRLAVYKK</sequence>
<evidence type="ECO:0000256" key="3">
    <source>
        <dbReference type="ARBA" id="ARBA00023136"/>
    </source>
</evidence>
<accession>A0A7J7K3I9</accession>
<dbReference type="PROSITE" id="PS50003">
    <property type="entry name" value="PH_DOMAIN"/>
    <property type="match status" value="1"/>
</dbReference>
<keyword evidence="2" id="KW-1003">Cell membrane</keyword>
<evidence type="ECO:0000313" key="8">
    <source>
        <dbReference type="Proteomes" id="UP000593567"/>
    </source>
</evidence>
<dbReference type="PANTHER" id="PTHR10663">
    <property type="entry name" value="GUANYL-NUCLEOTIDE EXCHANGE FACTOR"/>
    <property type="match status" value="1"/>
</dbReference>
<dbReference type="SUPFAM" id="SSF50729">
    <property type="entry name" value="PH domain-like"/>
    <property type="match status" value="1"/>
</dbReference>
<dbReference type="SMART" id="SM00222">
    <property type="entry name" value="Sec7"/>
    <property type="match status" value="1"/>
</dbReference>
<proteinExistence type="predicted"/>
<dbReference type="EMBL" id="VXIV02001476">
    <property type="protein sequence ID" value="KAF6032797.1"/>
    <property type="molecule type" value="Genomic_DNA"/>
</dbReference>
<dbReference type="GO" id="GO:0005543">
    <property type="term" value="F:phospholipid binding"/>
    <property type="evidence" value="ECO:0007669"/>
    <property type="project" value="InterPro"/>
</dbReference>
<dbReference type="InterPro" id="IPR035999">
    <property type="entry name" value="Sec7_dom_sf"/>
</dbReference>
<name>A0A7J7K3I9_BUGNE</name>
<dbReference type="InterPro" id="IPR001605">
    <property type="entry name" value="PH_dom-spectrin-type"/>
</dbReference>
<comment type="subcellular location">
    <subcellularLocation>
        <location evidence="1">Cell membrane</location>
    </subcellularLocation>
</comment>
<feature type="domain" description="PH" evidence="5">
    <location>
        <begin position="372"/>
        <end position="482"/>
    </location>
</feature>